<name>V8QR85_9BURK</name>
<evidence type="ECO:0000256" key="4">
    <source>
        <dbReference type="ARBA" id="ARBA00060888"/>
    </source>
</evidence>
<dbReference type="InterPro" id="IPR032875">
    <property type="entry name" value="Succ_CoA_lig_flav_dom"/>
</dbReference>
<dbReference type="InterPro" id="IPR016102">
    <property type="entry name" value="Succinyl-CoA_synth-like"/>
</dbReference>
<keyword evidence="3" id="KW-0067">ATP-binding</keyword>
<organism evidence="6 7">
    <name type="scientific">Advenella kashmirensis W13003</name>
    <dbReference type="NCBI Taxonomy" id="1424334"/>
    <lineage>
        <taxon>Bacteria</taxon>
        <taxon>Pseudomonadati</taxon>
        <taxon>Pseudomonadota</taxon>
        <taxon>Betaproteobacteria</taxon>
        <taxon>Burkholderiales</taxon>
        <taxon>Alcaligenaceae</taxon>
    </lineage>
</organism>
<dbReference type="SUPFAM" id="SSF56059">
    <property type="entry name" value="Glutathione synthetase ATP-binding domain-like"/>
    <property type="match status" value="1"/>
</dbReference>
<keyword evidence="2" id="KW-0547">Nucleotide-binding</keyword>
<dbReference type="OrthoDB" id="8664175at2"/>
<evidence type="ECO:0000313" key="6">
    <source>
        <dbReference type="EMBL" id="ETF01853.1"/>
    </source>
</evidence>
<dbReference type="SMART" id="SM00881">
    <property type="entry name" value="CoA_binding"/>
    <property type="match status" value="1"/>
</dbReference>
<dbReference type="PANTHER" id="PTHR43334:SF1">
    <property type="entry name" value="3-HYDROXYPROPIONATE--COA LIGASE [ADP-FORMING]"/>
    <property type="match status" value="1"/>
</dbReference>
<dbReference type="Pfam" id="PF13607">
    <property type="entry name" value="Succ_CoA_lig"/>
    <property type="match status" value="1"/>
</dbReference>
<evidence type="ECO:0000256" key="1">
    <source>
        <dbReference type="ARBA" id="ARBA00022598"/>
    </source>
</evidence>
<keyword evidence="1 6" id="KW-0436">Ligase</keyword>
<dbReference type="Pfam" id="PF13549">
    <property type="entry name" value="ATP-grasp_5"/>
    <property type="match status" value="1"/>
</dbReference>
<comment type="caution">
    <text evidence="6">The sequence shown here is derived from an EMBL/GenBank/DDBJ whole genome shotgun (WGS) entry which is preliminary data.</text>
</comment>
<dbReference type="Proteomes" id="UP000018733">
    <property type="component" value="Unassembled WGS sequence"/>
</dbReference>
<keyword evidence="7" id="KW-1185">Reference proteome</keyword>
<evidence type="ECO:0000256" key="2">
    <source>
        <dbReference type="ARBA" id="ARBA00022741"/>
    </source>
</evidence>
<dbReference type="AlphaFoldDB" id="V8QR85"/>
<dbReference type="Gene3D" id="3.40.50.720">
    <property type="entry name" value="NAD(P)-binding Rossmann-like Domain"/>
    <property type="match status" value="1"/>
</dbReference>
<accession>V8QR85</accession>
<evidence type="ECO:0000313" key="7">
    <source>
        <dbReference type="Proteomes" id="UP000018733"/>
    </source>
</evidence>
<dbReference type="Gene3D" id="3.40.50.261">
    <property type="entry name" value="Succinyl-CoA synthetase domains"/>
    <property type="match status" value="2"/>
</dbReference>
<dbReference type="Pfam" id="PF13380">
    <property type="entry name" value="CoA_binding_2"/>
    <property type="match status" value="1"/>
</dbReference>
<dbReference type="InterPro" id="IPR036291">
    <property type="entry name" value="NAD(P)-bd_dom_sf"/>
</dbReference>
<evidence type="ECO:0000259" key="5">
    <source>
        <dbReference type="SMART" id="SM00881"/>
    </source>
</evidence>
<gene>
    <name evidence="6" type="ORF">W822_13835</name>
</gene>
<dbReference type="GO" id="GO:0016874">
    <property type="term" value="F:ligase activity"/>
    <property type="evidence" value="ECO:0007669"/>
    <property type="project" value="UniProtKB-KW"/>
</dbReference>
<dbReference type="InterPro" id="IPR003781">
    <property type="entry name" value="CoA-bd"/>
</dbReference>
<dbReference type="InterPro" id="IPR013815">
    <property type="entry name" value="ATP_grasp_subdomain_1"/>
</dbReference>
<reference evidence="6 7" key="1">
    <citation type="journal article" date="2014" name="Genome Announc.">
        <title>Draft Genome Sequence of Advenella kashmirensis Strain W13003, a Polycyclic Aromatic Hydrocarbon-Degrading Bacterium.</title>
        <authorList>
            <person name="Wang X."/>
            <person name="Jin D."/>
            <person name="Zhou L."/>
            <person name="Wu L."/>
            <person name="An W."/>
            <person name="Zhao L."/>
        </authorList>
    </citation>
    <scope>NUCLEOTIDE SEQUENCE [LARGE SCALE GENOMIC DNA]</scope>
    <source>
        <strain evidence="6 7">W13003</strain>
    </source>
</reference>
<dbReference type="Gene3D" id="3.30.470.20">
    <property type="entry name" value="ATP-grasp fold, B domain"/>
    <property type="match status" value="1"/>
</dbReference>
<evidence type="ECO:0000256" key="3">
    <source>
        <dbReference type="ARBA" id="ARBA00022840"/>
    </source>
</evidence>
<dbReference type="RefSeq" id="WP_024005721.1">
    <property type="nucleotide sequence ID" value="NZ_KI650980.1"/>
</dbReference>
<dbReference type="PANTHER" id="PTHR43334">
    <property type="entry name" value="ACETATE--COA LIGASE [ADP-FORMING]"/>
    <property type="match status" value="1"/>
</dbReference>
<dbReference type="SUPFAM" id="SSF52210">
    <property type="entry name" value="Succinyl-CoA synthetase domains"/>
    <property type="match status" value="2"/>
</dbReference>
<dbReference type="HOGENOM" id="CLU_007415_3_1_4"/>
<dbReference type="SUPFAM" id="SSF51735">
    <property type="entry name" value="NAD(P)-binding Rossmann-fold domains"/>
    <property type="match status" value="1"/>
</dbReference>
<dbReference type="InterPro" id="IPR051538">
    <property type="entry name" value="Acyl-CoA_Synth/Transferase"/>
</dbReference>
<proteinExistence type="inferred from homology"/>
<dbReference type="STRING" id="1424334.W822_13835"/>
<dbReference type="GO" id="GO:0005524">
    <property type="term" value="F:ATP binding"/>
    <property type="evidence" value="ECO:0007669"/>
    <property type="project" value="UniProtKB-KW"/>
</dbReference>
<dbReference type="Gene3D" id="3.30.1490.20">
    <property type="entry name" value="ATP-grasp fold, A domain"/>
    <property type="match status" value="1"/>
</dbReference>
<sequence>MNTCQTLNSLFSPKSIAILGASNATGKSGAVPIALLLDAGYTGKIYPVNPRQDRVYGLPCHASLNDISDTIDLVIIAVPAVHVLAALEQSRPGQIRNAVTFTSGFAEVGDAGSQLQQQLHAFARERRIRLLGPNCLGFINVRDHTYATFSPAPLNGRLPAGDVGMVTQSGAFGAYAYCLARERNLGLSFWISTGNESDIDVADCIQWLTEDPHTRVIMAYIEGCKDGDKLKRALSAANSAGKPVVVTKIGRTASGAQAAASHTAALAGDDAVYDALFKQYGAIRAYTIDEFFNVGQALSKWPHHAASQNLAIISISGGVGALMADEADDHHLSLPAPPDDVQARLLARIPFASANNPVDVTGQALTDLSILLDTSRDLLATGKYGALAIFLAAAGSSEALWPHLQELVSVLHAEYPNTPITISALLPPERITALQEKGSMVFADPSTAIRTLSRIMHHRPGKRAALSCGKEAVAQKTNVNLPGGTGALNEADSLTILKNAGIAVTPFSVATTKAAAQDIARQFSCPVAMKIVSADILHKSDIGGVKLGISGDDAVADAYLEILSSVQRAQPLADVEGILIAPMHSGGIECIMGVYCDPVFGPVVMFGLGGIFVEVLKDVSFRLAPFDQAEALSMIHETQAVSLLKGERGQGAADIAALADTLAALSQLAYALGDRIESIDINPIIALPQGQGVRALDGVIIRKSAS</sequence>
<dbReference type="eggNOG" id="COG1042">
    <property type="taxonomic scope" value="Bacteria"/>
</dbReference>
<protein>
    <submittedName>
        <fullName evidence="6">6-carboxyhexanoate--CoA ligase</fullName>
    </submittedName>
</protein>
<feature type="domain" description="CoA-binding" evidence="5">
    <location>
        <begin position="10"/>
        <end position="105"/>
    </location>
</feature>
<dbReference type="PATRIC" id="fig|1424334.3.peg.2776"/>
<dbReference type="EMBL" id="AYXT01000010">
    <property type="protein sequence ID" value="ETF01853.1"/>
    <property type="molecule type" value="Genomic_DNA"/>
</dbReference>
<dbReference type="FunFam" id="3.30.1490.20:FF:000020">
    <property type="entry name" value="Protein lysine acetyltransferase"/>
    <property type="match status" value="1"/>
</dbReference>
<comment type="similarity">
    <text evidence="4">In the N-terminal section; belongs to the acetate CoA ligase alpha subunit family.</text>
</comment>